<gene>
    <name evidence="2" type="ORF">ACFP2T_34900</name>
</gene>
<dbReference type="RefSeq" id="WP_377429435.1">
    <property type="nucleotide sequence ID" value="NZ_JBHSPR010000042.1"/>
</dbReference>
<organism evidence="2 3">
    <name type="scientific">Plantactinospora solaniradicis</name>
    <dbReference type="NCBI Taxonomy" id="1723736"/>
    <lineage>
        <taxon>Bacteria</taxon>
        <taxon>Bacillati</taxon>
        <taxon>Actinomycetota</taxon>
        <taxon>Actinomycetes</taxon>
        <taxon>Micromonosporales</taxon>
        <taxon>Micromonosporaceae</taxon>
        <taxon>Plantactinospora</taxon>
    </lineage>
</organism>
<feature type="transmembrane region" description="Helical" evidence="1">
    <location>
        <begin position="61"/>
        <end position="83"/>
    </location>
</feature>
<evidence type="ECO:0000313" key="3">
    <source>
        <dbReference type="Proteomes" id="UP001596203"/>
    </source>
</evidence>
<evidence type="ECO:0000256" key="1">
    <source>
        <dbReference type="SAM" id="Phobius"/>
    </source>
</evidence>
<dbReference type="Proteomes" id="UP001596203">
    <property type="component" value="Unassembled WGS sequence"/>
</dbReference>
<comment type="caution">
    <text evidence="2">The sequence shown here is derived from an EMBL/GenBank/DDBJ whole genome shotgun (WGS) entry which is preliminary data.</text>
</comment>
<keyword evidence="1" id="KW-1133">Transmembrane helix</keyword>
<reference evidence="3" key="1">
    <citation type="journal article" date="2019" name="Int. J. Syst. Evol. Microbiol.">
        <title>The Global Catalogue of Microorganisms (GCM) 10K type strain sequencing project: providing services to taxonomists for standard genome sequencing and annotation.</title>
        <authorList>
            <consortium name="The Broad Institute Genomics Platform"/>
            <consortium name="The Broad Institute Genome Sequencing Center for Infectious Disease"/>
            <person name="Wu L."/>
            <person name="Ma J."/>
        </authorList>
    </citation>
    <scope>NUCLEOTIDE SEQUENCE [LARGE SCALE GENOMIC DNA]</scope>
    <source>
        <strain evidence="3">ZS-35-S2</strain>
    </source>
</reference>
<name>A0ABW1KIR9_9ACTN</name>
<keyword evidence="1" id="KW-0812">Transmembrane</keyword>
<feature type="transmembrane region" description="Helical" evidence="1">
    <location>
        <begin position="95"/>
        <end position="115"/>
    </location>
</feature>
<keyword evidence="1" id="KW-0472">Membrane</keyword>
<evidence type="ECO:0000313" key="2">
    <source>
        <dbReference type="EMBL" id="MFC6021350.1"/>
    </source>
</evidence>
<dbReference type="Pfam" id="PF07332">
    <property type="entry name" value="Phage_holin_3_6"/>
    <property type="match status" value="1"/>
</dbReference>
<accession>A0ABW1KIR9</accession>
<protein>
    <submittedName>
        <fullName evidence="2">Phage holin family protein</fullName>
    </submittedName>
</protein>
<dbReference type="InterPro" id="IPR009937">
    <property type="entry name" value="Phage_holin_3_6"/>
</dbReference>
<sequence>MTIPNSSPGYRTGVDPVEEASNRSLGDLMRQVSEDLSDLMRQEVTLAKAELRQEGAKAGKAAGLFGGAGFGGVMVLLFLSLALWSGLSNVMDQGWAAVIVAVIWATVAGVLYVMAKSNAQQVRGMRQTTGSMQEIPEALKPNWKGVDR</sequence>
<keyword evidence="3" id="KW-1185">Reference proteome</keyword>
<proteinExistence type="predicted"/>
<dbReference type="EMBL" id="JBHSPR010000042">
    <property type="protein sequence ID" value="MFC6021350.1"/>
    <property type="molecule type" value="Genomic_DNA"/>
</dbReference>